<evidence type="ECO:0000313" key="6">
    <source>
        <dbReference type="Proteomes" id="UP000193467"/>
    </source>
</evidence>
<accession>A0A1Y2FWN1</accession>
<evidence type="ECO:0000256" key="1">
    <source>
        <dbReference type="ARBA" id="ARBA00007469"/>
    </source>
</evidence>
<feature type="signal peptide" evidence="4">
    <location>
        <begin position="1"/>
        <end position="17"/>
    </location>
</feature>
<evidence type="ECO:0000256" key="4">
    <source>
        <dbReference type="SAM" id="SignalP"/>
    </source>
</evidence>
<dbReference type="InterPro" id="IPR036430">
    <property type="entry name" value="RNase_T2-like_sf"/>
</dbReference>
<dbReference type="OrthoDB" id="435754at2759"/>
<dbReference type="SUPFAM" id="SSF55895">
    <property type="entry name" value="Ribonuclease Rh-like"/>
    <property type="match status" value="1"/>
</dbReference>
<keyword evidence="4" id="KW-0732">Signal</keyword>
<comment type="caution">
    <text evidence="5">The sequence shown here is derived from an EMBL/GenBank/DDBJ whole genome shotgun (WGS) entry which is preliminary data.</text>
</comment>
<dbReference type="PANTHER" id="PTHR11240">
    <property type="entry name" value="RIBONUCLEASE T2"/>
    <property type="match status" value="1"/>
</dbReference>
<evidence type="ECO:0000256" key="3">
    <source>
        <dbReference type="RuleBase" id="RU004328"/>
    </source>
</evidence>
<dbReference type="GO" id="GO:0003723">
    <property type="term" value="F:RNA binding"/>
    <property type="evidence" value="ECO:0007669"/>
    <property type="project" value="InterPro"/>
</dbReference>
<dbReference type="GO" id="GO:0006401">
    <property type="term" value="P:RNA catabolic process"/>
    <property type="evidence" value="ECO:0007669"/>
    <property type="project" value="TreeGrafter"/>
</dbReference>
<dbReference type="GO" id="GO:0005576">
    <property type="term" value="C:extracellular region"/>
    <property type="evidence" value="ECO:0007669"/>
    <property type="project" value="TreeGrafter"/>
</dbReference>
<sequence>MLAPLTVLAVAAPLAASALSLPSVTPAFTYPSLKNCPVSTEYSCTTDVSPENTCCAPGAGQGLFLATQFWNTFTGLEDKGQFLPKNSWGIHGLWSDFCDGTYTQYCDLSRQYDPSPSPNTTNGLPNGTVVPPYTGKETATSMLQRFGRFDLARYVDGFWINRGDTNDVLHQHEFSKHGTCMTTFDKACYSDYQEGQDFVDYIAAAVRANKQFPTFDILATRGIYPSNSTTTTLAEMNAAFLSSTGAIPYFGCVADETGAKTVLTEVWVYNHVLGTPQFGQYSPVNTTYPSTCSNSTGIHYYERTVGSEVSKWA</sequence>
<evidence type="ECO:0000256" key="2">
    <source>
        <dbReference type="ARBA" id="ARBA00012571"/>
    </source>
</evidence>
<reference evidence="5 6" key="1">
    <citation type="submission" date="2016-07" db="EMBL/GenBank/DDBJ databases">
        <title>Pervasive Adenine N6-methylation of Active Genes in Fungi.</title>
        <authorList>
            <consortium name="DOE Joint Genome Institute"/>
            <person name="Mondo S.J."/>
            <person name="Dannebaum R.O."/>
            <person name="Kuo R.C."/>
            <person name="Labutti K."/>
            <person name="Haridas S."/>
            <person name="Kuo A."/>
            <person name="Salamov A."/>
            <person name="Ahrendt S.R."/>
            <person name="Lipzen A."/>
            <person name="Sullivan W."/>
            <person name="Andreopoulos W.B."/>
            <person name="Clum A."/>
            <person name="Lindquist E."/>
            <person name="Daum C."/>
            <person name="Ramamoorthy G.K."/>
            <person name="Gryganskyi A."/>
            <person name="Culley D."/>
            <person name="Magnuson J.K."/>
            <person name="James T.Y."/>
            <person name="O'Malley M.A."/>
            <person name="Stajich J.E."/>
            <person name="Spatafora J.W."/>
            <person name="Visel A."/>
            <person name="Grigoriev I.V."/>
        </authorList>
    </citation>
    <scope>NUCLEOTIDE SEQUENCE [LARGE SCALE GENOMIC DNA]</scope>
    <source>
        <strain evidence="5 6">62-1032</strain>
    </source>
</reference>
<dbReference type="EMBL" id="MCGR01000010">
    <property type="protein sequence ID" value="ORY88401.1"/>
    <property type="molecule type" value="Genomic_DNA"/>
</dbReference>
<comment type="similarity">
    <text evidence="1 3">Belongs to the RNase T2 family.</text>
</comment>
<proteinExistence type="inferred from homology"/>
<dbReference type="PANTHER" id="PTHR11240:SF17">
    <property type="entry name" value="RIBONUCLEASE T2"/>
    <property type="match status" value="1"/>
</dbReference>
<dbReference type="GO" id="GO:0033897">
    <property type="term" value="F:ribonuclease T2 activity"/>
    <property type="evidence" value="ECO:0007669"/>
    <property type="project" value="UniProtKB-EC"/>
</dbReference>
<evidence type="ECO:0000313" key="5">
    <source>
        <dbReference type="EMBL" id="ORY88401.1"/>
    </source>
</evidence>
<dbReference type="CDD" id="cd00374">
    <property type="entry name" value="RNase_T2"/>
    <property type="match status" value="1"/>
</dbReference>
<dbReference type="InterPro" id="IPR033130">
    <property type="entry name" value="RNase_T2_His_AS_2"/>
</dbReference>
<dbReference type="Pfam" id="PF00445">
    <property type="entry name" value="Ribonuclease_T2"/>
    <property type="match status" value="1"/>
</dbReference>
<dbReference type="EC" id="4.6.1.19" evidence="2"/>
<dbReference type="Proteomes" id="UP000193467">
    <property type="component" value="Unassembled WGS sequence"/>
</dbReference>
<protein>
    <recommendedName>
        <fullName evidence="2">ribonuclease T2</fullName>
        <ecNumber evidence="2">4.6.1.19</ecNumber>
    </recommendedName>
</protein>
<keyword evidence="6" id="KW-1185">Reference proteome</keyword>
<gene>
    <name evidence="5" type="ORF">BCR35DRAFT_317552</name>
</gene>
<feature type="chain" id="PRO_5010994242" description="ribonuclease T2" evidence="4">
    <location>
        <begin position="18"/>
        <end position="313"/>
    </location>
</feature>
<dbReference type="Gene3D" id="3.90.730.10">
    <property type="entry name" value="Ribonuclease T2-like"/>
    <property type="match status" value="1"/>
</dbReference>
<organism evidence="5 6">
    <name type="scientific">Leucosporidium creatinivorum</name>
    <dbReference type="NCBI Taxonomy" id="106004"/>
    <lineage>
        <taxon>Eukaryota</taxon>
        <taxon>Fungi</taxon>
        <taxon>Dikarya</taxon>
        <taxon>Basidiomycota</taxon>
        <taxon>Pucciniomycotina</taxon>
        <taxon>Microbotryomycetes</taxon>
        <taxon>Leucosporidiales</taxon>
        <taxon>Leucosporidium</taxon>
    </lineage>
</organism>
<name>A0A1Y2FWN1_9BASI</name>
<dbReference type="AlphaFoldDB" id="A0A1Y2FWN1"/>
<dbReference type="InterPro" id="IPR001568">
    <property type="entry name" value="RNase_T2-like"/>
</dbReference>
<dbReference type="PROSITE" id="PS00531">
    <property type="entry name" value="RNASE_T2_2"/>
    <property type="match status" value="1"/>
</dbReference>
<dbReference type="InParanoid" id="A0A1Y2FWN1"/>